<evidence type="ECO:0000256" key="1">
    <source>
        <dbReference type="SAM" id="MobiDB-lite"/>
    </source>
</evidence>
<dbReference type="EMBL" id="JAHYBZ010000007">
    <property type="protein sequence ID" value="MBW6400017.1"/>
    <property type="molecule type" value="Genomic_DNA"/>
</dbReference>
<protein>
    <submittedName>
        <fullName evidence="3">Uncharacterized protein</fullName>
    </submittedName>
</protein>
<reference evidence="3 4" key="1">
    <citation type="submission" date="2021-07" db="EMBL/GenBank/DDBJ databases">
        <authorList>
            <person name="So Y."/>
        </authorList>
    </citation>
    <scope>NUCLEOTIDE SEQUENCE [LARGE SCALE GENOMIC DNA]</scope>
    <source>
        <strain evidence="3 4">HJA6</strain>
    </source>
</reference>
<evidence type="ECO:0000313" key="3">
    <source>
        <dbReference type="EMBL" id="MBW6400017.1"/>
    </source>
</evidence>
<dbReference type="RefSeq" id="WP_219764633.1">
    <property type="nucleotide sequence ID" value="NZ_JAHYBZ010000007.1"/>
</dbReference>
<organism evidence="3 4">
    <name type="scientific">Roseomonas alba</name>
    <dbReference type="NCBI Taxonomy" id="2846776"/>
    <lineage>
        <taxon>Bacteria</taxon>
        <taxon>Pseudomonadati</taxon>
        <taxon>Pseudomonadota</taxon>
        <taxon>Alphaproteobacteria</taxon>
        <taxon>Acetobacterales</taxon>
        <taxon>Roseomonadaceae</taxon>
        <taxon>Roseomonas</taxon>
    </lineage>
</organism>
<feature type="region of interest" description="Disordered" evidence="1">
    <location>
        <begin position="1"/>
        <end position="37"/>
    </location>
</feature>
<evidence type="ECO:0000313" key="4">
    <source>
        <dbReference type="Proteomes" id="UP001196565"/>
    </source>
</evidence>
<proteinExistence type="predicted"/>
<keyword evidence="2" id="KW-0812">Transmembrane</keyword>
<accession>A0ABS7ACI8</accession>
<keyword evidence="4" id="KW-1185">Reference proteome</keyword>
<gene>
    <name evidence="3" type="ORF">KPL78_19305</name>
</gene>
<keyword evidence="2" id="KW-1133">Transmembrane helix</keyword>
<evidence type="ECO:0000256" key="2">
    <source>
        <dbReference type="SAM" id="Phobius"/>
    </source>
</evidence>
<comment type="caution">
    <text evidence="3">The sequence shown here is derived from an EMBL/GenBank/DDBJ whole genome shotgun (WGS) entry which is preliminary data.</text>
</comment>
<name>A0ABS7ACI8_9PROT</name>
<dbReference type="Proteomes" id="UP001196565">
    <property type="component" value="Unassembled WGS sequence"/>
</dbReference>
<sequence length="69" mass="7529">MSMNRRARGGVSFLVSPPPQNRRARGGAPFPAAPRPEPRNCPRGRVCDALLLALALWVVILWVVAAIVR</sequence>
<keyword evidence="2" id="KW-0472">Membrane</keyword>
<feature type="transmembrane region" description="Helical" evidence="2">
    <location>
        <begin position="49"/>
        <end position="68"/>
    </location>
</feature>